<reference evidence="2 3" key="1">
    <citation type="journal article" date="2019" name="Int. J. Syst. Evol. Microbiol.">
        <title>The Global Catalogue of Microorganisms (GCM) 10K type strain sequencing project: providing services to taxonomists for standard genome sequencing and annotation.</title>
        <authorList>
            <consortium name="The Broad Institute Genomics Platform"/>
            <consortium name="The Broad Institute Genome Sequencing Center for Infectious Disease"/>
            <person name="Wu L."/>
            <person name="Ma J."/>
        </authorList>
    </citation>
    <scope>NUCLEOTIDE SEQUENCE [LARGE SCALE GENOMIC DNA]</scope>
    <source>
        <strain evidence="2 3">CGMCC 1.12285</strain>
    </source>
</reference>
<feature type="non-terminal residue" evidence="2">
    <location>
        <position position="1"/>
    </location>
</feature>
<protein>
    <submittedName>
        <fullName evidence="2">Glycosyl transferase family 2</fullName>
    </submittedName>
</protein>
<dbReference type="Proteomes" id="UP001597111">
    <property type="component" value="Unassembled WGS sequence"/>
</dbReference>
<name>A0ABD6B541_9EURY</name>
<dbReference type="AlphaFoldDB" id="A0ABD6B541"/>
<feature type="compositionally biased region" description="Basic and acidic residues" evidence="1">
    <location>
        <begin position="63"/>
        <end position="74"/>
    </location>
</feature>
<feature type="compositionally biased region" description="Low complexity" evidence="1">
    <location>
        <begin position="1"/>
        <end position="12"/>
    </location>
</feature>
<dbReference type="GO" id="GO:0016740">
    <property type="term" value="F:transferase activity"/>
    <property type="evidence" value="ECO:0007669"/>
    <property type="project" value="UniProtKB-KW"/>
</dbReference>
<sequence>LAHAASDAAAAARGVLGGEGTPSSWFGSGRDVITGIARGSVDGLVARARDRSDRRNPHGLSVETERAVATYDRR</sequence>
<gene>
    <name evidence="2" type="ORF">ACFR9S_05210</name>
</gene>
<keyword evidence="3" id="KW-1185">Reference proteome</keyword>
<feature type="region of interest" description="Disordered" evidence="1">
    <location>
        <begin position="49"/>
        <end position="74"/>
    </location>
</feature>
<dbReference type="EMBL" id="JBHUDH010000042">
    <property type="protein sequence ID" value="MFD1525705.1"/>
    <property type="molecule type" value="Genomic_DNA"/>
</dbReference>
<feature type="region of interest" description="Disordered" evidence="1">
    <location>
        <begin position="1"/>
        <end position="23"/>
    </location>
</feature>
<keyword evidence="2" id="KW-0808">Transferase</keyword>
<comment type="caution">
    <text evidence="2">The sequence shown here is derived from an EMBL/GenBank/DDBJ whole genome shotgun (WGS) entry which is preliminary data.</text>
</comment>
<proteinExistence type="predicted"/>
<evidence type="ECO:0000313" key="2">
    <source>
        <dbReference type="EMBL" id="MFD1525705.1"/>
    </source>
</evidence>
<organism evidence="2 3">
    <name type="scientific">Halolamina salina</name>
    <dbReference type="NCBI Taxonomy" id="1220023"/>
    <lineage>
        <taxon>Archaea</taxon>
        <taxon>Methanobacteriati</taxon>
        <taxon>Methanobacteriota</taxon>
        <taxon>Stenosarchaea group</taxon>
        <taxon>Halobacteria</taxon>
        <taxon>Halobacteriales</taxon>
        <taxon>Haloferacaceae</taxon>
    </lineage>
</organism>
<accession>A0ABD6B541</accession>
<evidence type="ECO:0000313" key="3">
    <source>
        <dbReference type="Proteomes" id="UP001597111"/>
    </source>
</evidence>
<evidence type="ECO:0000256" key="1">
    <source>
        <dbReference type="SAM" id="MobiDB-lite"/>
    </source>
</evidence>